<accession>A0ABW9G3R3</accession>
<gene>
    <name evidence="1" type="ORF">ABUE30_04455</name>
</gene>
<evidence type="ECO:0000313" key="2">
    <source>
        <dbReference type="Proteomes" id="UP001629953"/>
    </source>
</evidence>
<dbReference type="RefSeq" id="WP_408622457.1">
    <property type="nucleotide sequence ID" value="NZ_JBEQCT010000001.1"/>
</dbReference>
<dbReference type="EMBL" id="JBEQCT010000001">
    <property type="protein sequence ID" value="MFM2484325.1"/>
    <property type="molecule type" value="Genomic_DNA"/>
</dbReference>
<protein>
    <recommendedName>
        <fullName evidence="3">Lipoprotein</fullName>
    </recommendedName>
</protein>
<evidence type="ECO:0008006" key="3">
    <source>
        <dbReference type="Google" id="ProtNLM"/>
    </source>
</evidence>
<comment type="caution">
    <text evidence="1">The sequence shown here is derived from an EMBL/GenBank/DDBJ whole genome shotgun (WGS) entry which is preliminary data.</text>
</comment>
<proteinExistence type="predicted"/>
<keyword evidence="2" id="KW-1185">Reference proteome</keyword>
<dbReference type="Proteomes" id="UP001629953">
    <property type="component" value="Unassembled WGS sequence"/>
</dbReference>
<evidence type="ECO:0000313" key="1">
    <source>
        <dbReference type="EMBL" id="MFM2484325.1"/>
    </source>
</evidence>
<organism evidence="1 2">
    <name type="scientific">Celerinatantimonas yamalensis</name>
    <dbReference type="NCBI Taxonomy" id="559956"/>
    <lineage>
        <taxon>Bacteria</taxon>
        <taxon>Pseudomonadati</taxon>
        <taxon>Pseudomonadota</taxon>
        <taxon>Gammaproteobacteria</taxon>
        <taxon>Celerinatantimonadaceae</taxon>
        <taxon>Celerinatantimonas</taxon>
    </lineage>
</organism>
<name>A0ABW9G3R3_9GAMM</name>
<sequence>MKRILLGAFFIVLPGCSSYLTEKANVTAPNCLGHIDLPQALVAQFEPIANEALLSQALGKPQQGKLCQGRVYQSKKNAHVTIYRAWNSTNPSSKFGQWWSFFMPSGPISQYREDYEICYQWSPLDKMVKCTLKPNTMVVVGNGQSAQCSKYLSYAASAKVQVYIASASSAIEHCTEYDGVMSWK</sequence>
<reference evidence="1 2" key="1">
    <citation type="journal article" date="2013" name="Int. J. Syst. Evol. Microbiol.">
        <title>Celerinatantimonas yamalensis sp. nov., a cold-adapted diazotrophic bacterium from a cold permafrost brine.</title>
        <authorList>
            <person name="Shcherbakova V."/>
            <person name="Chuvilskaya N."/>
            <person name="Rivkina E."/>
            <person name="Demidov N."/>
            <person name="Uchaeva V."/>
            <person name="Suetin S."/>
            <person name="Suzina N."/>
            <person name="Gilichinsky D."/>
        </authorList>
    </citation>
    <scope>NUCLEOTIDE SEQUENCE [LARGE SCALE GENOMIC DNA]</scope>
    <source>
        <strain evidence="1 2">C7</strain>
    </source>
</reference>